<dbReference type="EMBL" id="JAANYQ010000010">
    <property type="protein sequence ID" value="KAF4122056.1"/>
    <property type="molecule type" value="Genomic_DNA"/>
</dbReference>
<evidence type="ECO:0000313" key="3">
    <source>
        <dbReference type="EMBL" id="KAF4122056.1"/>
    </source>
</evidence>
<feature type="compositionally biased region" description="Polar residues" evidence="1">
    <location>
        <begin position="109"/>
        <end position="128"/>
    </location>
</feature>
<feature type="compositionally biased region" description="Basic and acidic residues" evidence="1">
    <location>
        <begin position="67"/>
        <end position="78"/>
    </location>
</feature>
<keyword evidence="4" id="KW-1185">Reference proteome</keyword>
<feature type="signal peptide" evidence="2">
    <location>
        <begin position="1"/>
        <end position="17"/>
    </location>
</feature>
<evidence type="ECO:0000256" key="1">
    <source>
        <dbReference type="SAM" id="MobiDB-lite"/>
    </source>
</evidence>
<feature type="compositionally biased region" description="Polar residues" evidence="1">
    <location>
        <begin position="80"/>
        <end position="92"/>
    </location>
</feature>
<feature type="region of interest" description="Disordered" evidence="1">
    <location>
        <begin position="48"/>
        <end position="168"/>
    </location>
</feature>
<accession>A0A9P5D314</accession>
<organism evidence="3 4">
    <name type="scientific">Geosmithia morbida</name>
    <dbReference type="NCBI Taxonomy" id="1094350"/>
    <lineage>
        <taxon>Eukaryota</taxon>
        <taxon>Fungi</taxon>
        <taxon>Dikarya</taxon>
        <taxon>Ascomycota</taxon>
        <taxon>Pezizomycotina</taxon>
        <taxon>Sordariomycetes</taxon>
        <taxon>Hypocreomycetidae</taxon>
        <taxon>Hypocreales</taxon>
        <taxon>Bionectriaceae</taxon>
        <taxon>Geosmithia</taxon>
    </lineage>
</organism>
<dbReference type="RefSeq" id="XP_035320708.1">
    <property type="nucleotide sequence ID" value="XM_035469614.1"/>
</dbReference>
<evidence type="ECO:0000313" key="4">
    <source>
        <dbReference type="Proteomes" id="UP000749293"/>
    </source>
</evidence>
<proteinExistence type="predicted"/>
<gene>
    <name evidence="3" type="ORF">GMORB2_7649</name>
</gene>
<reference evidence="3" key="1">
    <citation type="submission" date="2020-03" db="EMBL/GenBank/DDBJ databases">
        <title>Site-based positive gene gene selection in Geosmithia morbida across the United States reveals a broad range of putative effectors and factors for local host and environmental adapation.</title>
        <authorList>
            <person name="Onufrak A."/>
            <person name="Murdoch R.W."/>
            <person name="Gazis R."/>
            <person name="Huff M."/>
            <person name="Staton M."/>
            <person name="Klingeman W."/>
            <person name="Hadziabdic D."/>
        </authorList>
    </citation>
    <scope>NUCLEOTIDE SEQUENCE</scope>
    <source>
        <strain evidence="3">1262</strain>
    </source>
</reference>
<evidence type="ECO:0000256" key="2">
    <source>
        <dbReference type="SAM" id="SignalP"/>
    </source>
</evidence>
<dbReference type="GeneID" id="55973872"/>
<name>A0A9P5D314_9HYPO</name>
<feature type="chain" id="PRO_5040302609" evidence="2">
    <location>
        <begin position="18"/>
        <end position="188"/>
    </location>
</feature>
<comment type="caution">
    <text evidence="3">The sequence shown here is derived from an EMBL/GenBank/DDBJ whole genome shotgun (WGS) entry which is preliminary data.</text>
</comment>
<keyword evidence="2" id="KW-0732">Signal</keyword>
<feature type="compositionally biased region" description="Low complexity" evidence="1">
    <location>
        <begin position="48"/>
        <end position="66"/>
    </location>
</feature>
<dbReference type="AlphaFoldDB" id="A0A9P5D314"/>
<dbReference type="OrthoDB" id="5362269at2759"/>
<sequence>MKLITLLGLGLLPFAAAQSSTSLGPAPTESYGCEPHGDHYHCEGAVSETATSSATPVSSSVSATATSEHDHDHDHDDGETSGTLAPSPTESTGCEPHGDHWHCDAAVSETATSDSTLTETSTGAAVSGTSETTADPTSATATETSTDAAVSETSETTADSTPTESPTGAAVANMIPLVGAVVAAVVAF</sequence>
<dbReference type="Proteomes" id="UP000749293">
    <property type="component" value="Unassembled WGS sequence"/>
</dbReference>
<feature type="compositionally biased region" description="Low complexity" evidence="1">
    <location>
        <begin position="129"/>
        <end position="167"/>
    </location>
</feature>
<protein>
    <submittedName>
        <fullName evidence="3">Uncharacterized protein</fullName>
    </submittedName>
</protein>